<dbReference type="Proteomes" id="UP001420932">
    <property type="component" value="Unassembled WGS sequence"/>
</dbReference>
<keyword evidence="2" id="KW-1185">Reference proteome</keyword>
<evidence type="ECO:0000313" key="1">
    <source>
        <dbReference type="EMBL" id="KAK9164589.1"/>
    </source>
</evidence>
<dbReference type="AlphaFoldDB" id="A0AAP0Q3I0"/>
<gene>
    <name evidence="1" type="ORF">Syun_005491</name>
</gene>
<evidence type="ECO:0000313" key="2">
    <source>
        <dbReference type="Proteomes" id="UP001420932"/>
    </source>
</evidence>
<dbReference type="EMBL" id="JBBNAF010000002">
    <property type="protein sequence ID" value="KAK9164589.1"/>
    <property type="molecule type" value="Genomic_DNA"/>
</dbReference>
<sequence>MPINNPQLMTDQIYLWRQLAAAAHDVAVVDVAEIGLLRQIRRLPEKESRTGLQEPKSSFRSISEKLCLWSFRNRCFESPKRKVALEQVESEPGEMEAEFSHAGIGTRNSQRRRQEHGLRLQSNLVQVGDGSVLAEIHRPAKKLTDVVRKFNTSQNKVKCAFRKGILLGIKENKQKRSVMEINA</sequence>
<reference evidence="1 2" key="1">
    <citation type="submission" date="2024-01" db="EMBL/GenBank/DDBJ databases">
        <title>Genome assemblies of Stephania.</title>
        <authorList>
            <person name="Yang L."/>
        </authorList>
    </citation>
    <scope>NUCLEOTIDE SEQUENCE [LARGE SCALE GENOMIC DNA]</scope>
    <source>
        <strain evidence="1">YNDBR</strain>
        <tissue evidence="1">Leaf</tissue>
    </source>
</reference>
<organism evidence="1 2">
    <name type="scientific">Stephania yunnanensis</name>
    <dbReference type="NCBI Taxonomy" id="152371"/>
    <lineage>
        <taxon>Eukaryota</taxon>
        <taxon>Viridiplantae</taxon>
        <taxon>Streptophyta</taxon>
        <taxon>Embryophyta</taxon>
        <taxon>Tracheophyta</taxon>
        <taxon>Spermatophyta</taxon>
        <taxon>Magnoliopsida</taxon>
        <taxon>Ranunculales</taxon>
        <taxon>Menispermaceae</taxon>
        <taxon>Menispermoideae</taxon>
        <taxon>Cissampelideae</taxon>
        <taxon>Stephania</taxon>
    </lineage>
</organism>
<name>A0AAP0Q3I0_9MAGN</name>
<accession>A0AAP0Q3I0</accession>
<proteinExistence type="predicted"/>
<comment type="caution">
    <text evidence="1">The sequence shown here is derived from an EMBL/GenBank/DDBJ whole genome shotgun (WGS) entry which is preliminary data.</text>
</comment>
<protein>
    <submittedName>
        <fullName evidence="1">Uncharacterized protein</fullName>
    </submittedName>
</protein>